<dbReference type="EMBL" id="AB711120">
    <property type="protein sequence ID" value="BAM99134.1"/>
    <property type="molecule type" value="Genomic_DNA"/>
</dbReference>
<name>M5AC04_9CAUD</name>
<accession>M5AC04</accession>
<evidence type="ECO:0000313" key="2">
    <source>
        <dbReference type="Proteomes" id="UP000011861"/>
    </source>
</evidence>
<protein>
    <submittedName>
        <fullName evidence="1">Uncharacterized protein</fullName>
    </submittedName>
</protein>
<organism evidence="1 2">
    <name type="scientific">Bacillus phage PM1</name>
    <dbReference type="NCBI Taxonomy" id="547228"/>
    <lineage>
        <taxon>Viruses</taxon>
        <taxon>Duplodnaviria</taxon>
        <taxon>Heunggongvirae</taxon>
        <taxon>Uroviricota</taxon>
        <taxon>Caudoviricetes</taxon>
        <taxon>Pemunavirus</taxon>
        <taxon>Pemunavirus PM1</taxon>
    </lineage>
</organism>
<dbReference type="GeneID" id="15042075"/>
<evidence type="ECO:0000313" key="1">
    <source>
        <dbReference type="EMBL" id="BAM99134.1"/>
    </source>
</evidence>
<dbReference type="Proteomes" id="UP000011861">
    <property type="component" value="Segment"/>
</dbReference>
<keyword evidence="2" id="KW-1185">Reference proteome</keyword>
<reference evidence="1 2" key="1">
    <citation type="journal article" date="2013" name="Virus Genes">
        <title>Complete nucleotide sequence of Bacillus subtilis (natto) bacteriophage PM1, a phage associated with disruption of food production.</title>
        <authorList>
            <person name="Umene K."/>
            <person name="Shiraishi A."/>
        </authorList>
    </citation>
    <scope>NUCLEOTIDE SEQUENCE [LARGE SCALE GENOMIC DNA]</scope>
    <source>
        <strain evidence="1">PM1</strain>
    </source>
</reference>
<sequence length="126" mass="14791">MKRASLWVAYNKFGEITDYFKEEDSGEAFYTLYTNHLGTVILRSATVYIEDTETLAAQMLASRFKEWGHYMSKDDLINNINYTDLYLPAMATFANSKGDYETVKEAIRYKENAEKRYEETMKRICE</sequence>
<proteinExistence type="predicted"/>
<dbReference type="RefSeq" id="YP_007678080.1">
    <property type="nucleotide sequence ID" value="NC_020883.1"/>
</dbReference>
<dbReference type="KEGG" id="vg:15042075"/>